<organism evidence="2 3">
    <name type="scientific">Cricetulus griseus</name>
    <name type="common">Chinese hamster</name>
    <name type="synonym">Cricetulus barabensis griseus</name>
    <dbReference type="NCBI Taxonomy" id="10029"/>
    <lineage>
        <taxon>Eukaryota</taxon>
        <taxon>Metazoa</taxon>
        <taxon>Chordata</taxon>
        <taxon>Craniata</taxon>
        <taxon>Vertebrata</taxon>
        <taxon>Euteleostomi</taxon>
        <taxon>Mammalia</taxon>
        <taxon>Eutheria</taxon>
        <taxon>Euarchontoglires</taxon>
        <taxon>Glires</taxon>
        <taxon>Rodentia</taxon>
        <taxon>Myomorpha</taxon>
        <taxon>Muroidea</taxon>
        <taxon>Cricetidae</taxon>
        <taxon>Cricetinae</taxon>
        <taxon>Cricetulus</taxon>
    </lineage>
</organism>
<sequence>MRDPRFSSGNRGREARRLGNVGVGSAGRLLPRSVHTGVRASERERRAREASNSEKQQKEAPPSATDLHLETTAVFYGKNQ</sequence>
<feature type="compositionally biased region" description="Basic and acidic residues" evidence="1">
    <location>
        <begin position="40"/>
        <end position="58"/>
    </location>
</feature>
<feature type="region of interest" description="Disordered" evidence="1">
    <location>
        <begin position="1"/>
        <end position="80"/>
    </location>
</feature>
<evidence type="ECO:0000313" key="3">
    <source>
        <dbReference type="Proteomes" id="UP000030759"/>
    </source>
</evidence>
<accession>A0A061I7L8</accession>
<evidence type="ECO:0000313" key="2">
    <source>
        <dbReference type="EMBL" id="ERE78852.1"/>
    </source>
</evidence>
<evidence type="ECO:0000256" key="1">
    <source>
        <dbReference type="SAM" id="MobiDB-lite"/>
    </source>
</evidence>
<proteinExistence type="predicted"/>
<feature type="compositionally biased region" description="Basic and acidic residues" evidence="1">
    <location>
        <begin position="1"/>
        <end position="17"/>
    </location>
</feature>
<dbReference type="AlphaFoldDB" id="A0A061I7L8"/>
<protein>
    <submittedName>
        <fullName evidence="2">Uncharacterized protein</fullName>
    </submittedName>
</protein>
<gene>
    <name evidence="2" type="ORF">H671_3g10043</name>
</gene>
<dbReference type="Proteomes" id="UP000030759">
    <property type="component" value="Unassembled WGS sequence"/>
</dbReference>
<name>A0A061I7L8_CRIGR</name>
<reference evidence="3" key="1">
    <citation type="journal article" date="2013" name="Nat. Biotechnol.">
        <title>Chinese hamster genome sequenced from sorted chromosomes.</title>
        <authorList>
            <person name="Brinkrolf K."/>
            <person name="Rupp O."/>
            <person name="Laux H."/>
            <person name="Kollin F."/>
            <person name="Ernst W."/>
            <person name="Linke B."/>
            <person name="Kofler R."/>
            <person name="Romand S."/>
            <person name="Hesse F."/>
            <person name="Budach W.E."/>
            <person name="Galosy S."/>
            <person name="Muller D."/>
            <person name="Noll T."/>
            <person name="Wienberg J."/>
            <person name="Jostock T."/>
            <person name="Leonard M."/>
            <person name="Grillari J."/>
            <person name="Tauch A."/>
            <person name="Goesmann A."/>
            <person name="Helk B."/>
            <person name="Mott J.E."/>
            <person name="Puhler A."/>
            <person name="Borth N."/>
        </authorList>
    </citation>
    <scope>NUCLEOTIDE SEQUENCE [LARGE SCALE GENOMIC DNA]</scope>
    <source>
        <strain evidence="3">17A/GY</strain>
    </source>
</reference>
<dbReference type="EMBL" id="KE672937">
    <property type="protein sequence ID" value="ERE78852.1"/>
    <property type="molecule type" value="Genomic_DNA"/>
</dbReference>